<feature type="domain" description="RagB/SusD" evidence="6">
    <location>
        <begin position="385"/>
        <end position="541"/>
    </location>
</feature>
<comment type="subcellular location">
    <subcellularLocation>
        <location evidence="1">Cell outer membrane</location>
    </subcellularLocation>
</comment>
<dbReference type="GO" id="GO:0009279">
    <property type="term" value="C:cell outer membrane"/>
    <property type="evidence" value="ECO:0007669"/>
    <property type="project" value="UniProtKB-SubCell"/>
</dbReference>
<dbReference type="InterPro" id="IPR011990">
    <property type="entry name" value="TPR-like_helical_dom_sf"/>
</dbReference>
<dbReference type="AlphaFoldDB" id="A0LXD0"/>
<evidence type="ECO:0000256" key="1">
    <source>
        <dbReference type="ARBA" id="ARBA00004442"/>
    </source>
</evidence>
<dbReference type="EMBL" id="CU207366">
    <property type="protein sequence ID" value="CAL65025.1"/>
    <property type="molecule type" value="Genomic_DNA"/>
</dbReference>
<evidence type="ECO:0000313" key="9">
    <source>
        <dbReference type="Proteomes" id="UP000000755"/>
    </source>
</evidence>
<accession>A0LXD0</accession>
<evidence type="ECO:0000259" key="6">
    <source>
        <dbReference type="Pfam" id="PF07980"/>
    </source>
</evidence>
<keyword evidence="3" id="KW-0732">Signal</keyword>
<evidence type="ECO:0000313" key="8">
    <source>
        <dbReference type="EMBL" id="CAL65025.1"/>
    </source>
</evidence>
<dbReference type="Pfam" id="PF07980">
    <property type="entry name" value="SusD_RagB"/>
    <property type="match status" value="1"/>
</dbReference>
<protein>
    <submittedName>
        <fullName evidence="8">SusD/RagB family protein</fullName>
    </submittedName>
</protein>
<dbReference type="eggNOG" id="COG3637">
    <property type="taxonomic scope" value="Bacteria"/>
</dbReference>
<evidence type="ECO:0000256" key="4">
    <source>
        <dbReference type="ARBA" id="ARBA00023136"/>
    </source>
</evidence>
<dbReference type="InterPro" id="IPR012944">
    <property type="entry name" value="SusD_RagB_dom"/>
</dbReference>
<sequence>MEQMLDFKKLTMKIFNTLSKIGILMLFIGCTSDLDVEPGDPNAFLDSDFYSDPSAYREGLAGVYANLSLTGTNGADNSNIQGLDAGTSQYGRGLWNLQELTTDEAIWSWENDPGLRELNRNTWAADNVVLRGMFGRTMTSVAFANEYLRQTEESVLDSRGVDGSLREDIQVYRAEARFLRALSYYHMMDLFGKAPFVTEADPVGAYQAPEYDRTELFNFIESELTAIIPDLKDPLQNEYARADKAAAWMLLAKIYLNAEVFTTEARYSECLSFCEQIINSGYSLAPEYLNLFKADNDQGASRNEIIFPLVSDGITTQNYGPTTVAINGQVGSKELNGENFGVAAGGWGGALRVTQQFSETMLNGNYNEDTRNTIILADRTINITEVSQKDQGYIVSKWSNRTSTGETGSATEIVDTDFPLFRLADVYLMYAEAQIRGGGGSASLAVEYINDLRTRAENPQRIGVSDLTLDLILNERLVELYWEAHRRQDLIRFNRYTGGVYNWSWKGNTPNGIAIDATKKLFPIPEASLAANPNLTQNSGY</sequence>
<gene>
    <name evidence="8" type="ordered locus">GFO_0034</name>
</gene>
<feature type="domain" description="SusD-like N-terminal" evidence="7">
    <location>
        <begin position="121"/>
        <end position="256"/>
    </location>
</feature>
<evidence type="ECO:0000256" key="3">
    <source>
        <dbReference type="ARBA" id="ARBA00022729"/>
    </source>
</evidence>
<comment type="similarity">
    <text evidence="2">Belongs to the SusD family.</text>
</comment>
<reference evidence="8 9" key="1">
    <citation type="journal article" date="2006" name="Environ. Microbiol.">
        <title>Whole genome analysis of the marine Bacteroidetes'Gramella forsetii' reveals adaptations to degradation of polymeric organic matter.</title>
        <authorList>
            <person name="Bauer M."/>
            <person name="Kube M."/>
            <person name="Teeling H."/>
            <person name="Richter M."/>
            <person name="Lombardot T."/>
            <person name="Allers E."/>
            <person name="Wuerdemann C.A."/>
            <person name="Quast C."/>
            <person name="Kuhl H."/>
            <person name="Knaust F."/>
            <person name="Woebken D."/>
            <person name="Bischof K."/>
            <person name="Mussmann M."/>
            <person name="Choudhuri J.V."/>
            <person name="Meyer F."/>
            <person name="Reinhardt R."/>
            <person name="Amann R.I."/>
            <person name="Gloeckner F.O."/>
        </authorList>
    </citation>
    <scope>NUCLEOTIDE SEQUENCE [LARGE SCALE GENOMIC DNA]</scope>
    <source>
        <strain evidence="8 9">KT0803</strain>
    </source>
</reference>
<dbReference type="Gene3D" id="1.25.40.390">
    <property type="match status" value="1"/>
</dbReference>
<evidence type="ECO:0000256" key="5">
    <source>
        <dbReference type="ARBA" id="ARBA00023237"/>
    </source>
</evidence>
<dbReference type="HOGENOM" id="CLU_015553_1_2_10"/>
<evidence type="ECO:0000259" key="7">
    <source>
        <dbReference type="Pfam" id="PF14322"/>
    </source>
</evidence>
<dbReference type="KEGG" id="gfo:GFO_0034"/>
<organism evidence="8 9">
    <name type="scientific">Christiangramia forsetii (strain DSM 17595 / CGMCC 1.15422 / KT0803)</name>
    <name type="common">Gramella forsetii</name>
    <dbReference type="NCBI Taxonomy" id="411154"/>
    <lineage>
        <taxon>Bacteria</taxon>
        <taxon>Pseudomonadati</taxon>
        <taxon>Bacteroidota</taxon>
        <taxon>Flavobacteriia</taxon>
        <taxon>Flavobacteriales</taxon>
        <taxon>Flavobacteriaceae</taxon>
        <taxon>Christiangramia</taxon>
    </lineage>
</organism>
<evidence type="ECO:0000256" key="2">
    <source>
        <dbReference type="ARBA" id="ARBA00006275"/>
    </source>
</evidence>
<dbReference type="Gene3D" id="1.25.40.10">
    <property type="entry name" value="Tetratricopeptide repeat domain"/>
    <property type="match status" value="1"/>
</dbReference>
<dbReference type="CDD" id="cd08977">
    <property type="entry name" value="SusD"/>
    <property type="match status" value="1"/>
</dbReference>
<dbReference type="SUPFAM" id="SSF48452">
    <property type="entry name" value="TPR-like"/>
    <property type="match status" value="1"/>
</dbReference>
<dbReference type="InterPro" id="IPR033985">
    <property type="entry name" value="SusD-like_N"/>
</dbReference>
<dbReference type="Gene3D" id="1.10.3780.10">
    <property type="entry name" value="SusD-like"/>
    <property type="match status" value="1"/>
</dbReference>
<keyword evidence="4" id="KW-0472">Membrane</keyword>
<proteinExistence type="inferred from homology"/>
<name>A0LXD0_CHRFK</name>
<keyword evidence="5" id="KW-0998">Cell outer membrane</keyword>
<dbReference type="STRING" id="411154.GFO_0034"/>
<dbReference type="Pfam" id="PF14322">
    <property type="entry name" value="SusD-like_3"/>
    <property type="match status" value="1"/>
</dbReference>
<dbReference type="Proteomes" id="UP000000755">
    <property type="component" value="Chromosome"/>
</dbReference>